<feature type="transmembrane region" description="Helical" evidence="1">
    <location>
        <begin position="146"/>
        <end position="170"/>
    </location>
</feature>
<reference evidence="3" key="1">
    <citation type="submission" date="2016-06" db="EMBL/GenBank/DDBJ databases">
        <authorList>
            <person name="Varghese N."/>
            <person name="Submissions Spin"/>
        </authorList>
    </citation>
    <scope>NUCLEOTIDE SEQUENCE [LARGE SCALE GENOMIC DNA]</scope>
    <source>
        <strain evidence="3">DSM 45794</strain>
    </source>
</reference>
<dbReference type="Proteomes" id="UP000199558">
    <property type="component" value="Unassembled WGS sequence"/>
</dbReference>
<organism evidence="2 3">
    <name type="scientific">Micromonospora sediminicola</name>
    <dbReference type="NCBI Taxonomy" id="946078"/>
    <lineage>
        <taxon>Bacteria</taxon>
        <taxon>Bacillati</taxon>
        <taxon>Actinomycetota</taxon>
        <taxon>Actinomycetes</taxon>
        <taxon>Micromonosporales</taxon>
        <taxon>Micromonosporaceae</taxon>
        <taxon>Micromonospora</taxon>
    </lineage>
</organism>
<evidence type="ECO:0000313" key="2">
    <source>
        <dbReference type="EMBL" id="SBT65969.1"/>
    </source>
</evidence>
<name>A0A1A9BAG5_9ACTN</name>
<dbReference type="STRING" id="946078.GA0070622_2985"/>
<keyword evidence="1" id="KW-0472">Membrane</keyword>
<evidence type="ECO:0000256" key="1">
    <source>
        <dbReference type="SAM" id="Phobius"/>
    </source>
</evidence>
<keyword evidence="1" id="KW-1133">Transmembrane helix</keyword>
<gene>
    <name evidence="2" type="ORF">GA0070622_2985</name>
</gene>
<dbReference type="AlphaFoldDB" id="A0A1A9BAG5"/>
<sequence length="172" mass="18289">MGVCRRARIRAVSYHPSQPYPPMPGAVTPLIAYPHPIAPPPGCAVLVVSVNRGPYLVPAPATSRFKVDGRVVAIPGEGTWHVAVPAGPRDVRYTDFMGIPVITTSLVAQPGAAHHLSFRFGGWRNRVHDGYGTDVTRFGMWSNYSILLVVLAVGGLLCCGLFGLTAAFSASP</sequence>
<protein>
    <submittedName>
        <fullName evidence="2">Uncharacterized protein</fullName>
    </submittedName>
</protein>
<keyword evidence="1" id="KW-0812">Transmembrane</keyword>
<accession>A0A1A9BAG5</accession>
<keyword evidence="3" id="KW-1185">Reference proteome</keyword>
<evidence type="ECO:0000313" key="3">
    <source>
        <dbReference type="Proteomes" id="UP000199558"/>
    </source>
</evidence>
<proteinExistence type="predicted"/>
<dbReference type="EMBL" id="FLRH01000003">
    <property type="protein sequence ID" value="SBT65969.1"/>
    <property type="molecule type" value="Genomic_DNA"/>
</dbReference>